<dbReference type="eggNOG" id="ENOG5032YRW">
    <property type="taxonomic scope" value="Bacteria"/>
</dbReference>
<dbReference type="EMBL" id="AMCZ02000032">
    <property type="protein sequence ID" value="EWC39718.1"/>
    <property type="molecule type" value="Genomic_DNA"/>
</dbReference>
<dbReference type="OrthoDB" id="982642at2"/>
<protein>
    <submittedName>
        <fullName evidence="1">Pyocin activator protein PrtN</fullName>
    </submittedName>
</protein>
<evidence type="ECO:0000313" key="2">
    <source>
        <dbReference type="Proteomes" id="UP000026923"/>
    </source>
</evidence>
<sequence>MNTFFLLMAQYNGKAVIPLEDICRDYFMHLTPEMFQRKVLAGQIKIPLMRIECSQKSTKGIHLSDLAAYLDKRHAEALEEYQKLNGVRRIG</sequence>
<proteinExistence type="predicted"/>
<dbReference type="Pfam" id="PF11112">
    <property type="entry name" value="PyocinActivator"/>
    <property type="match status" value="1"/>
</dbReference>
<reference evidence="1 2" key="1">
    <citation type="journal article" date="2013" name="Genome Announc.">
        <title>Draft Genome of the Nitrogen-Fixing Bacterium Pseudomonas stutzeri Strain KOS6 Isolated from Industrial Hydrocarbon Sludge.</title>
        <authorList>
            <person name="Grigoryeva T.V."/>
            <person name="Laikov A.V."/>
            <person name="Naumova R.P."/>
            <person name="Manolov A.I."/>
            <person name="Larin A.K."/>
            <person name="Karpova I.Y."/>
            <person name="Semashko T.A."/>
            <person name="Alexeev D.G."/>
            <person name="Kostryukova E.S."/>
            <person name="Muller R."/>
            <person name="Govorun V.M."/>
        </authorList>
    </citation>
    <scope>NUCLEOTIDE SEQUENCE [LARGE SCALE GENOMIC DNA]</scope>
    <source>
        <strain evidence="1 2">KOS6</strain>
    </source>
</reference>
<name>A0A061JM68_STUST</name>
<dbReference type="HOGENOM" id="CLU_165465_0_1_6"/>
<evidence type="ECO:0000313" key="1">
    <source>
        <dbReference type="EMBL" id="EWC39718.1"/>
    </source>
</evidence>
<gene>
    <name evidence="1" type="ORF">B597_018825</name>
</gene>
<dbReference type="InterPro" id="IPR020518">
    <property type="entry name" value="Tscrpt_reg_PrtN"/>
</dbReference>
<dbReference type="GeneID" id="77260356"/>
<dbReference type="RefSeq" id="WP_003288343.1">
    <property type="nucleotide sequence ID" value="NZ_KK020678.1"/>
</dbReference>
<dbReference type="AlphaFoldDB" id="A0A061JM68"/>
<organism evidence="1 2">
    <name type="scientific">Stutzerimonas stutzeri KOS6</name>
    <dbReference type="NCBI Taxonomy" id="1218352"/>
    <lineage>
        <taxon>Bacteria</taxon>
        <taxon>Pseudomonadati</taxon>
        <taxon>Pseudomonadota</taxon>
        <taxon>Gammaproteobacteria</taxon>
        <taxon>Pseudomonadales</taxon>
        <taxon>Pseudomonadaceae</taxon>
        <taxon>Stutzerimonas</taxon>
    </lineage>
</organism>
<dbReference type="Proteomes" id="UP000026923">
    <property type="component" value="Unassembled WGS sequence"/>
</dbReference>
<accession>A0A061JM68</accession>
<dbReference type="GO" id="GO:0006355">
    <property type="term" value="P:regulation of DNA-templated transcription"/>
    <property type="evidence" value="ECO:0007669"/>
    <property type="project" value="InterPro"/>
</dbReference>
<comment type="caution">
    <text evidence="1">The sequence shown here is derived from an EMBL/GenBank/DDBJ whole genome shotgun (WGS) entry which is preliminary data.</text>
</comment>